<proteinExistence type="predicted"/>
<sequence>MTTLLMLEETSTTLVEALNTDVLQLLKQATRTSERSCQAVADRICSESLRICTESQRIQDSGDVKSWAFNLAHHRVDQCIRYYKLSSERGRIELHSTLSAIIYRYISIPYAQTGYQARLSLIEDFLQNFYSEAINAFRRENQMAAEYQPRTALELAEYMAFTERYGKRRIPLRRGRSQQLIILRAQTFSKQQPPETTVDIEQATEAANDNEQGWKNAPIQRLREEILLQSDTPPEDSLRERVVAELMSYLKEKKQADCADYFSLRLMDLPASEIEELLGLTSRERDYLQQRFKYHLLRFALTHHWELVHEWLGIELEKNLGLTPQQWDHLQEKMDQSQTKLLQLKQQGLSDADISQALGLSLTQIRKHWSKLLEQAWELRNLSIG</sequence>
<dbReference type="Proteomes" id="UP000615026">
    <property type="component" value="Unassembled WGS sequence"/>
</dbReference>
<protein>
    <submittedName>
        <fullName evidence="1">Heterocyst differentiation protein HetZ</fullName>
    </submittedName>
</protein>
<comment type="caution">
    <text evidence="1">The sequence shown here is derived from an EMBL/GenBank/DDBJ whole genome shotgun (WGS) entry which is preliminary data.</text>
</comment>
<evidence type="ECO:0000313" key="1">
    <source>
        <dbReference type="EMBL" id="MBE9069909.1"/>
    </source>
</evidence>
<gene>
    <name evidence="1" type="primary">hetZ</name>
    <name evidence="1" type="ORF">IQ260_25030</name>
</gene>
<dbReference type="EMBL" id="JADEXP010000339">
    <property type="protein sequence ID" value="MBE9069909.1"/>
    <property type="molecule type" value="Genomic_DNA"/>
</dbReference>
<evidence type="ECO:0000313" key="2">
    <source>
        <dbReference type="Proteomes" id="UP000615026"/>
    </source>
</evidence>
<dbReference type="AlphaFoldDB" id="A0A929FCE5"/>
<organism evidence="1 2">
    <name type="scientific">Leptolyngbya cf. ectocarpi LEGE 11479</name>
    <dbReference type="NCBI Taxonomy" id="1828722"/>
    <lineage>
        <taxon>Bacteria</taxon>
        <taxon>Bacillati</taxon>
        <taxon>Cyanobacteriota</taxon>
        <taxon>Cyanophyceae</taxon>
        <taxon>Leptolyngbyales</taxon>
        <taxon>Leptolyngbyaceae</taxon>
        <taxon>Leptolyngbya group</taxon>
        <taxon>Leptolyngbya</taxon>
    </lineage>
</organism>
<name>A0A929FCE5_LEPEC</name>
<keyword evidence="2" id="KW-1185">Reference proteome</keyword>
<accession>A0A929FCE5</accession>
<dbReference type="InterPro" id="IPR049778">
    <property type="entry name" value="HetZ-like"/>
</dbReference>
<reference evidence="1" key="1">
    <citation type="submission" date="2020-10" db="EMBL/GenBank/DDBJ databases">
        <authorList>
            <person name="Castelo-Branco R."/>
            <person name="Eusebio N."/>
            <person name="Adriana R."/>
            <person name="Vieira A."/>
            <person name="Brugerolle De Fraissinette N."/>
            <person name="Rezende De Castro R."/>
            <person name="Schneider M.P."/>
            <person name="Vasconcelos V."/>
            <person name="Leao P.N."/>
        </authorList>
    </citation>
    <scope>NUCLEOTIDE SEQUENCE</scope>
    <source>
        <strain evidence="1">LEGE 11479</strain>
    </source>
</reference>
<dbReference type="RefSeq" id="WP_193995795.1">
    <property type="nucleotide sequence ID" value="NZ_JADEXP010000339.1"/>
</dbReference>
<dbReference type="NCBIfam" id="NF037963">
    <property type="entry name" value="heterocyst_HetZ"/>
    <property type="match status" value="1"/>
</dbReference>